<dbReference type="GO" id="GO:0016887">
    <property type="term" value="F:ATP hydrolysis activity"/>
    <property type="evidence" value="ECO:0007669"/>
    <property type="project" value="InterPro"/>
</dbReference>
<keyword evidence="8 9" id="KW-0472">Membrane</keyword>
<sequence>MNHIKNYLYANKKSTIYLLVLSLLMGSSIVAQAYLLVTVIDGVFLQKSSFQEILPLLGGLLFVLFARSFIPFISGKIGIHLGSEAKSHFRQRLVAHFSNNPVQASLKGQAGQKVSVMMDAIDEVDSYFSSYIPQVIRSSVIPVIILIVVFLEHVNSGLIMLITSPFIPLFMVIIGMQTKKKSEEQMEELAAFSGRFLDTLQGLVTLKLFGKAKQQKHVIQTSSLRFRDATMEILKVAFTSSFMLELISMLAIGLVALEVALQLIVFDGISFFSAFLVLVLAPEYFTSLRELGTAFHNGKSSMGAAKKVEEELALDEASAVTWGETPLSKKEEPVKLELQGVSFQYGEDDFMLHPIHTTFAPRTKNAIVGKTGSGKSTLLHLIAGIMMPDEGSILVDGKPLTAYQEADWFSQLGYISQHPYIFAGSIADNIAIGNKQETTREAIEHAAEQADLAAMVGELENGYDTYVGEGGRGLSGGEKQRLALARAFLKQPAIILFDEPTTGLDLKTERILQASIEKLAKGATIITVAHRLHTIKDADRILYLDQGRLVAEGTHEQLIQRVEGYRKMVMVQRGGQR</sequence>
<dbReference type="EMBL" id="LGTO01000007">
    <property type="protein sequence ID" value="KNE19009.1"/>
    <property type="molecule type" value="Genomic_DNA"/>
</dbReference>
<dbReference type="FunFam" id="3.40.50.300:FF:000221">
    <property type="entry name" value="Multidrug ABC transporter ATP-binding protein"/>
    <property type="match status" value="1"/>
</dbReference>
<dbReference type="InterPro" id="IPR003593">
    <property type="entry name" value="AAA+_ATPase"/>
</dbReference>
<feature type="transmembrane region" description="Helical" evidence="9">
    <location>
        <begin position="16"/>
        <end position="40"/>
    </location>
</feature>
<dbReference type="InterPro" id="IPR011527">
    <property type="entry name" value="ABC1_TM_dom"/>
</dbReference>
<dbReference type="InterPro" id="IPR027417">
    <property type="entry name" value="P-loop_NTPase"/>
</dbReference>
<feature type="transmembrane region" description="Helical" evidence="9">
    <location>
        <begin position="233"/>
        <end position="257"/>
    </location>
</feature>
<dbReference type="PROSITE" id="PS50893">
    <property type="entry name" value="ABC_TRANSPORTER_2"/>
    <property type="match status" value="1"/>
</dbReference>
<proteinExistence type="predicted"/>
<dbReference type="PROSITE" id="PS00211">
    <property type="entry name" value="ABC_TRANSPORTER_1"/>
    <property type="match status" value="1"/>
</dbReference>
<keyword evidence="5" id="KW-0547">Nucleotide-binding</keyword>
<keyword evidence="2" id="KW-0813">Transport</keyword>
<feature type="transmembrane region" description="Helical" evidence="9">
    <location>
        <begin position="263"/>
        <end position="281"/>
    </location>
</feature>
<dbReference type="InterPro" id="IPR003439">
    <property type="entry name" value="ABC_transporter-like_ATP-bd"/>
</dbReference>
<gene>
    <name evidence="12" type="ORF">AFK71_10580</name>
</gene>
<dbReference type="Pfam" id="PF00005">
    <property type="entry name" value="ABC_tran"/>
    <property type="match status" value="1"/>
</dbReference>
<dbReference type="OrthoDB" id="9806127at2"/>
<evidence type="ECO:0000313" key="12">
    <source>
        <dbReference type="EMBL" id="KNE19009.1"/>
    </source>
</evidence>
<name>A0A0L0QKI4_VIRPA</name>
<dbReference type="Gene3D" id="3.40.50.300">
    <property type="entry name" value="P-loop containing nucleotide triphosphate hydrolases"/>
    <property type="match status" value="1"/>
</dbReference>
<feature type="domain" description="ABC transporter" evidence="10">
    <location>
        <begin position="336"/>
        <end position="571"/>
    </location>
</feature>
<feature type="transmembrane region" description="Helical" evidence="9">
    <location>
        <begin position="157"/>
        <end position="176"/>
    </location>
</feature>
<evidence type="ECO:0000259" key="11">
    <source>
        <dbReference type="PROSITE" id="PS50929"/>
    </source>
</evidence>
<dbReference type="GO" id="GO:0005524">
    <property type="term" value="F:ATP binding"/>
    <property type="evidence" value="ECO:0007669"/>
    <property type="project" value="UniProtKB-KW"/>
</dbReference>
<keyword evidence="6 12" id="KW-0067">ATP-binding</keyword>
<evidence type="ECO:0000256" key="4">
    <source>
        <dbReference type="ARBA" id="ARBA00022692"/>
    </source>
</evidence>
<dbReference type="PATRIC" id="fig|1473.5.peg.630"/>
<comment type="subcellular location">
    <subcellularLocation>
        <location evidence="1">Cell membrane</location>
        <topology evidence="1">Multi-pass membrane protein</topology>
    </subcellularLocation>
</comment>
<dbReference type="GO" id="GO:0005886">
    <property type="term" value="C:plasma membrane"/>
    <property type="evidence" value="ECO:0007669"/>
    <property type="project" value="UniProtKB-SubCell"/>
</dbReference>
<keyword evidence="4 9" id="KW-0812">Transmembrane</keyword>
<dbReference type="GO" id="GO:0042883">
    <property type="term" value="P:cysteine transport"/>
    <property type="evidence" value="ECO:0007669"/>
    <property type="project" value="InterPro"/>
</dbReference>
<evidence type="ECO:0000259" key="10">
    <source>
        <dbReference type="PROSITE" id="PS50893"/>
    </source>
</evidence>
<dbReference type="PANTHER" id="PTHR24221">
    <property type="entry name" value="ATP-BINDING CASSETTE SUB-FAMILY B"/>
    <property type="match status" value="1"/>
</dbReference>
<comment type="caution">
    <text evidence="12">The sequence shown here is derived from an EMBL/GenBank/DDBJ whole genome shotgun (WGS) entry which is preliminary data.</text>
</comment>
<keyword evidence="7 9" id="KW-1133">Transmembrane helix</keyword>
<reference evidence="13" key="1">
    <citation type="submission" date="2015-07" db="EMBL/GenBank/DDBJ databases">
        <title>Fjat-10053 dsm26.</title>
        <authorList>
            <person name="Liu B."/>
            <person name="Wang J."/>
            <person name="Zhu Y."/>
            <person name="Liu G."/>
            <person name="Chen Q."/>
            <person name="Chen Z."/>
            <person name="Lan J."/>
            <person name="Che J."/>
            <person name="Ge C."/>
            <person name="Shi H."/>
            <person name="Pan Z."/>
            <person name="Liu X."/>
        </authorList>
    </citation>
    <scope>NUCLEOTIDE SEQUENCE [LARGE SCALE GENOMIC DNA]</scope>
    <source>
        <strain evidence="13">DSM 26</strain>
    </source>
</reference>
<dbReference type="NCBIfam" id="TIGR02857">
    <property type="entry name" value="CydD"/>
    <property type="match status" value="1"/>
</dbReference>
<dbReference type="PANTHER" id="PTHR24221:SF614">
    <property type="entry name" value="GLUTATHIONE_L-CYSTEINE TRANSPORT SYSTEM ATP-BINDING_PERMEASE PROTEIN CYDC"/>
    <property type="match status" value="1"/>
</dbReference>
<feature type="transmembrane region" description="Helical" evidence="9">
    <location>
        <begin position="52"/>
        <end position="70"/>
    </location>
</feature>
<dbReference type="GeneID" id="66872011"/>
<evidence type="ECO:0000256" key="5">
    <source>
        <dbReference type="ARBA" id="ARBA00022741"/>
    </source>
</evidence>
<dbReference type="Proteomes" id="UP000036780">
    <property type="component" value="Unassembled WGS sequence"/>
</dbReference>
<keyword evidence="13" id="KW-1185">Reference proteome</keyword>
<dbReference type="Pfam" id="PF00664">
    <property type="entry name" value="ABC_membrane"/>
    <property type="match status" value="1"/>
</dbReference>
<evidence type="ECO:0000256" key="1">
    <source>
        <dbReference type="ARBA" id="ARBA00004651"/>
    </source>
</evidence>
<evidence type="ECO:0000256" key="6">
    <source>
        <dbReference type="ARBA" id="ARBA00022840"/>
    </source>
</evidence>
<dbReference type="SUPFAM" id="SSF52540">
    <property type="entry name" value="P-loop containing nucleoside triphosphate hydrolases"/>
    <property type="match status" value="1"/>
</dbReference>
<evidence type="ECO:0000256" key="2">
    <source>
        <dbReference type="ARBA" id="ARBA00022448"/>
    </source>
</evidence>
<dbReference type="GO" id="GO:0140359">
    <property type="term" value="F:ABC-type transporter activity"/>
    <property type="evidence" value="ECO:0007669"/>
    <property type="project" value="InterPro"/>
</dbReference>
<evidence type="ECO:0000313" key="13">
    <source>
        <dbReference type="Proteomes" id="UP000036780"/>
    </source>
</evidence>
<dbReference type="Gene3D" id="1.20.1560.10">
    <property type="entry name" value="ABC transporter type 1, transmembrane domain"/>
    <property type="match status" value="1"/>
</dbReference>
<organism evidence="12 13">
    <name type="scientific">Virgibacillus pantothenticus</name>
    <dbReference type="NCBI Taxonomy" id="1473"/>
    <lineage>
        <taxon>Bacteria</taxon>
        <taxon>Bacillati</taxon>
        <taxon>Bacillota</taxon>
        <taxon>Bacilli</taxon>
        <taxon>Bacillales</taxon>
        <taxon>Bacillaceae</taxon>
        <taxon>Virgibacillus</taxon>
    </lineage>
</organism>
<dbReference type="PROSITE" id="PS50929">
    <property type="entry name" value="ABC_TM1F"/>
    <property type="match status" value="1"/>
</dbReference>
<evidence type="ECO:0000256" key="8">
    <source>
        <dbReference type="ARBA" id="ARBA00023136"/>
    </source>
</evidence>
<evidence type="ECO:0000256" key="3">
    <source>
        <dbReference type="ARBA" id="ARBA00022475"/>
    </source>
</evidence>
<dbReference type="SUPFAM" id="SSF90123">
    <property type="entry name" value="ABC transporter transmembrane region"/>
    <property type="match status" value="1"/>
</dbReference>
<evidence type="ECO:0000256" key="7">
    <source>
        <dbReference type="ARBA" id="ARBA00022989"/>
    </source>
</evidence>
<dbReference type="AlphaFoldDB" id="A0A0L0QKI4"/>
<protein>
    <submittedName>
        <fullName evidence="12">ABC transporter ATP-binding protein</fullName>
    </submittedName>
</protein>
<feature type="transmembrane region" description="Helical" evidence="9">
    <location>
        <begin position="135"/>
        <end position="151"/>
    </location>
</feature>
<dbReference type="InterPro" id="IPR017871">
    <property type="entry name" value="ABC_transporter-like_CS"/>
</dbReference>
<dbReference type="SMART" id="SM00382">
    <property type="entry name" value="AAA"/>
    <property type="match status" value="1"/>
</dbReference>
<feature type="domain" description="ABC transmembrane type-1" evidence="11">
    <location>
        <begin position="18"/>
        <end position="300"/>
    </location>
</feature>
<keyword evidence="3" id="KW-1003">Cell membrane</keyword>
<dbReference type="InterPro" id="IPR039421">
    <property type="entry name" value="Type_1_exporter"/>
</dbReference>
<dbReference type="InterPro" id="IPR014216">
    <property type="entry name" value="ABC_transptr_CydD"/>
</dbReference>
<dbReference type="InterPro" id="IPR036640">
    <property type="entry name" value="ABC1_TM_sf"/>
</dbReference>
<evidence type="ECO:0000256" key="9">
    <source>
        <dbReference type="SAM" id="Phobius"/>
    </source>
</evidence>
<accession>A0A0L0QKI4</accession>
<dbReference type="GO" id="GO:0034040">
    <property type="term" value="F:ATPase-coupled lipid transmembrane transporter activity"/>
    <property type="evidence" value="ECO:0007669"/>
    <property type="project" value="TreeGrafter"/>
</dbReference>
<dbReference type="RefSeq" id="WP_050351507.1">
    <property type="nucleotide sequence ID" value="NZ_BOSN01000003.1"/>
</dbReference>
<dbReference type="CDD" id="cd18584">
    <property type="entry name" value="ABC_6TM_AarD_CydD"/>
    <property type="match status" value="1"/>
</dbReference>